<dbReference type="EMBL" id="BGPR01014294">
    <property type="protein sequence ID" value="GBN64573.1"/>
    <property type="molecule type" value="Genomic_DNA"/>
</dbReference>
<evidence type="ECO:0000256" key="1">
    <source>
        <dbReference type="SAM" id="MobiDB-lite"/>
    </source>
</evidence>
<name>A0A4Y2QMP3_ARAVE</name>
<organism evidence="2 3">
    <name type="scientific">Araneus ventricosus</name>
    <name type="common">Orbweaver spider</name>
    <name type="synonym">Epeira ventricosa</name>
    <dbReference type="NCBI Taxonomy" id="182803"/>
    <lineage>
        <taxon>Eukaryota</taxon>
        <taxon>Metazoa</taxon>
        <taxon>Ecdysozoa</taxon>
        <taxon>Arthropoda</taxon>
        <taxon>Chelicerata</taxon>
        <taxon>Arachnida</taxon>
        <taxon>Araneae</taxon>
        <taxon>Araneomorphae</taxon>
        <taxon>Entelegynae</taxon>
        <taxon>Araneoidea</taxon>
        <taxon>Araneidae</taxon>
        <taxon>Araneus</taxon>
    </lineage>
</organism>
<feature type="compositionally biased region" description="Low complexity" evidence="1">
    <location>
        <begin position="35"/>
        <end position="45"/>
    </location>
</feature>
<keyword evidence="3" id="KW-1185">Reference proteome</keyword>
<feature type="region of interest" description="Disordered" evidence="1">
    <location>
        <begin position="33"/>
        <end position="59"/>
    </location>
</feature>
<protein>
    <submittedName>
        <fullName evidence="2">Uncharacterized protein</fullName>
    </submittedName>
</protein>
<evidence type="ECO:0000313" key="3">
    <source>
        <dbReference type="Proteomes" id="UP000499080"/>
    </source>
</evidence>
<proteinExistence type="predicted"/>
<sequence length="114" mass="12783">MTSEGIKFTFNINDPQDFTKIFKLLFDSYDNDAESSGPIPGSSSSQRASPVDLKKAEHETDATKVVENKDKGSRKCSKATLVDCSDEEDDGNLYVCHRNINKKMFILILEEKLC</sequence>
<dbReference type="AlphaFoldDB" id="A0A4Y2QMP3"/>
<dbReference type="Proteomes" id="UP000499080">
    <property type="component" value="Unassembled WGS sequence"/>
</dbReference>
<reference evidence="2 3" key="1">
    <citation type="journal article" date="2019" name="Sci. Rep.">
        <title>Orb-weaving spider Araneus ventricosus genome elucidates the spidroin gene catalogue.</title>
        <authorList>
            <person name="Kono N."/>
            <person name="Nakamura H."/>
            <person name="Ohtoshi R."/>
            <person name="Moran D.A.P."/>
            <person name="Shinohara A."/>
            <person name="Yoshida Y."/>
            <person name="Fujiwara M."/>
            <person name="Mori M."/>
            <person name="Tomita M."/>
            <person name="Arakawa K."/>
        </authorList>
    </citation>
    <scope>NUCLEOTIDE SEQUENCE [LARGE SCALE GENOMIC DNA]</scope>
</reference>
<accession>A0A4Y2QMP3</accession>
<gene>
    <name evidence="2" type="ORF">AVEN_250625_1</name>
</gene>
<evidence type="ECO:0000313" key="2">
    <source>
        <dbReference type="EMBL" id="GBN64573.1"/>
    </source>
</evidence>
<comment type="caution">
    <text evidence="2">The sequence shown here is derived from an EMBL/GenBank/DDBJ whole genome shotgun (WGS) entry which is preliminary data.</text>
</comment>